<feature type="transmembrane region" description="Helical" evidence="2">
    <location>
        <begin position="74"/>
        <end position="94"/>
    </location>
</feature>
<dbReference type="Proteomes" id="UP001501710">
    <property type="component" value="Unassembled WGS sequence"/>
</dbReference>
<name>A0ABP8C707_9ACTN</name>
<evidence type="ECO:0000313" key="4">
    <source>
        <dbReference type="Proteomes" id="UP001501710"/>
    </source>
</evidence>
<feature type="transmembrane region" description="Helical" evidence="2">
    <location>
        <begin position="39"/>
        <end position="62"/>
    </location>
</feature>
<dbReference type="Pfam" id="PF04341">
    <property type="entry name" value="DUF485"/>
    <property type="match status" value="1"/>
</dbReference>
<organism evidence="3 4">
    <name type="scientific">Actinomadura meridiana</name>
    <dbReference type="NCBI Taxonomy" id="559626"/>
    <lineage>
        <taxon>Bacteria</taxon>
        <taxon>Bacillati</taxon>
        <taxon>Actinomycetota</taxon>
        <taxon>Actinomycetes</taxon>
        <taxon>Streptosporangiales</taxon>
        <taxon>Thermomonosporaceae</taxon>
        <taxon>Actinomadura</taxon>
    </lineage>
</organism>
<sequence length="104" mass="11109">MAHPPEHPTTGPEPEPAETPPPASHAEHDAMIRRHKRTVLTAAAVTIVVFMAYPVLTTFTGVFNGVSNGIGAGYAAGLVVVVLPLLGGVAYIRWTSRIEERGRR</sequence>
<evidence type="ECO:0008006" key="5">
    <source>
        <dbReference type="Google" id="ProtNLM"/>
    </source>
</evidence>
<keyword evidence="2" id="KW-0472">Membrane</keyword>
<comment type="caution">
    <text evidence="3">The sequence shown here is derived from an EMBL/GenBank/DDBJ whole genome shotgun (WGS) entry which is preliminary data.</text>
</comment>
<keyword evidence="2" id="KW-1133">Transmembrane helix</keyword>
<feature type="compositionally biased region" description="Pro residues" evidence="1">
    <location>
        <begin position="11"/>
        <end position="23"/>
    </location>
</feature>
<dbReference type="EMBL" id="BAABAS010000011">
    <property type="protein sequence ID" value="GAA4234831.1"/>
    <property type="molecule type" value="Genomic_DNA"/>
</dbReference>
<gene>
    <name evidence="3" type="ORF">GCM10022254_40650</name>
</gene>
<dbReference type="RefSeq" id="WP_344898897.1">
    <property type="nucleotide sequence ID" value="NZ_BAABAS010000011.1"/>
</dbReference>
<keyword evidence="4" id="KW-1185">Reference proteome</keyword>
<accession>A0ABP8C707</accession>
<proteinExistence type="predicted"/>
<evidence type="ECO:0000256" key="2">
    <source>
        <dbReference type="SAM" id="Phobius"/>
    </source>
</evidence>
<evidence type="ECO:0000256" key="1">
    <source>
        <dbReference type="SAM" id="MobiDB-lite"/>
    </source>
</evidence>
<dbReference type="InterPro" id="IPR007436">
    <property type="entry name" value="DUF485"/>
</dbReference>
<keyword evidence="2" id="KW-0812">Transmembrane</keyword>
<protein>
    <recommendedName>
        <fullName evidence="5">DUF485 domain-containing protein</fullName>
    </recommendedName>
</protein>
<feature type="region of interest" description="Disordered" evidence="1">
    <location>
        <begin position="1"/>
        <end position="30"/>
    </location>
</feature>
<reference evidence="4" key="1">
    <citation type="journal article" date="2019" name="Int. J. Syst. Evol. Microbiol.">
        <title>The Global Catalogue of Microorganisms (GCM) 10K type strain sequencing project: providing services to taxonomists for standard genome sequencing and annotation.</title>
        <authorList>
            <consortium name="The Broad Institute Genomics Platform"/>
            <consortium name="The Broad Institute Genome Sequencing Center for Infectious Disease"/>
            <person name="Wu L."/>
            <person name="Ma J."/>
        </authorList>
    </citation>
    <scope>NUCLEOTIDE SEQUENCE [LARGE SCALE GENOMIC DNA]</scope>
    <source>
        <strain evidence="4">JCM 17440</strain>
    </source>
</reference>
<evidence type="ECO:0000313" key="3">
    <source>
        <dbReference type="EMBL" id="GAA4234831.1"/>
    </source>
</evidence>